<keyword evidence="2" id="KW-1185">Reference proteome</keyword>
<evidence type="ECO:0000313" key="2">
    <source>
        <dbReference type="Proteomes" id="UP001162483"/>
    </source>
</evidence>
<feature type="non-terminal residue" evidence="1">
    <location>
        <position position="1"/>
    </location>
</feature>
<organism evidence="1 2">
    <name type="scientific">Staurois parvus</name>
    <dbReference type="NCBI Taxonomy" id="386267"/>
    <lineage>
        <taxon>Eukaryota</taxon>
        <taxon>Metazoa</taxon>
        <taxon>Chordata</taxon>
        <taxon>Craniata</taxon>
        <taxon>Vertebrata</taxon>
        <taxon>Euteleostomi</taxon>
        <taxon>Amphibia</taxon>
        <taxon>Batrachia</taxon>
        <taxon>Anura</taxon>
        <taxon>Neobatrachia</taxon>
        <taxon>Ranoidea</taxon>
        <taxon>Ranidae</taxon>
        <taxon>Staurois</taxon>
    </lineage>
</organism>
<proteinExistence type="predicted"/>
<name>A0ABN9BBT5_9NEOB</name>
<sequence>RFPNTSAPAILHITAHGAVLTGAFASCRVAAKRTPLDESGGFEASYSRLWCRSANARTVRLRWFCGSVTPLKLHYRRLCGGVINARHNASLSNRR</sequence>
<evidence type="ECO:0008006" key="3">
    <source>
        <dbReference type="Google" id="ProtNLM"/>
    </source>
</evidence>
<protein>
    <recommendedName>
        <fullName evidence="3">Integron gene cassette protein</fullName>
    </recommendedName>
</protein>
<reference evidence="1" key="1">
    <citation type="submission" date="2023-05" db="EMBL/GenBank/DDBJ databases">
        <authorList>
            <person name="Stuckert A."/>
        </authorList>
    </citation>
    <scope>NUCLEOTIDE SEQUENCE</scope>
</reference>
<gene>
    <name evidence="1" type="ORF">SPARVUS_LOCUS2594765</name>
</gene>
<comment type="caution">
    <text evidence="1">The sequence shown here is derived from an EMBL/GenBank/DDBJ whole genome shotgun (WGS) entry which is preliminary data.</text>
</comment>
<dbReference type="Proteomes" id="UP001162483">
    <property type="component" value="Unassembled WGS sequence"/>
</dbReference>
<dbReference type="EMBL" id="CATNWA010003318">
    <property type="protein sequence ID" value="CAI9545054.1"/>
    <property type="molecule type" value="Genomic_DNA"/>
</dbReference>
<accession>A0ABN9BBT5</accession>
<evidence type="ECO:0000313" key="1">
    <source>
        <dbReference type="EMBL" id="CAI9545054.1"/>
    </source>
</evidence>